<evidence type="ECO:0000256" key="1">
    <source>
        <dbReference type="SAM" id="MobiDB-lite"/>
    </source>
</evidence>
<dbReference type="GO" id="GO:0005975">
    <property type="term" value="P:carbohydrate metabolic process"/>
    <property type="evidence" value="ECO:0007669"/>
    <property type="project" value="UniProtKB-ARBA"/>
</dbReference>
<keyword evidence="4" id="KW-1185">Reference proteome</keyword>
<dbReference type="Pfam" id="PF07532">
    <property type="entry name" value="Big_4"/>
    <property type="match status" value="1"/>
</dbReference>
<dbReference type="Pfam" id="PF05345">
    <property type="entry name" value="He_PIG"/>
    <property type="match status" value="1"/>
</dbReference>
<feature type="domain" description="F5/8 type C" evidence="2">
    <location>
        <begin position="958"/>
        <end position="1137"/>
    </location>
</feature>
<dbReference type="InterPro" id="IPR055826">
    <property type="entry name" value="DUF7402"/>
</dbReference>
<protein>
    <submittedName>
        <fullName evidence="3">Discoidin domain-containing protein</fullName>
    </submittedName>
</protein>
<dbReference type="InterPro" id="IPR008964">
    <property type="entry name" value="Invasin/intimin_cell_adhesion"/>
</dbReference>
<dbReference type="InterPro" id="IPR000421">
    <property type="entry name" value="FA58C"/>
</dbReference>
<gene>
    <name evidence="3" type="ORF">HT134_39190</name>
</gene>
<dbReference type="Proteomes" id="UP000546126">
    <property type="component" value="Unassembled WGS sequence"/>
</dbReference>
<dbReference type="Pfam" id="PF24135">
    <property type="entry name" value="DUF7402"/>
    <property type="match status" value="1"/>
</dbReference>
<sequence>MVETSAAPVVPVLDAPLADPAGKETSTWQYFDDRIFNRNYDDYNDLMGYFDVKQGQPTAGKWVVAASYVHSPAAQTVQWQVGGSGVYRLFANDAPAGQQDRVATRVSKQGTRYPIQLKQGWNKLLIEIQHKNPGPTKNFLGFYARLCDGAGNIVPGLTYSVTGPNAAGNQLTIVTRGLSVDRQAFEARNADVPANDYPANTLPYAYDENPYVGMVAKIDGNRNTSSIAPQASPFTFQAAGGSPGYSWTLADGQLPPGLTLAADGHIDGTVADGAHGTAQKDYTFTVKATDARGATTTKPYTITVKRNPVDWFIEGKMSALSHTTGTMPNLYDPNFTYDEWAQTAKEMGMTLLSTESLQNTIYYWPSPNANLTPNNANKQYKYNALTQAADGSWRVPDRVMQAKQAAERHGLKFGVYVSSLFEGAEILESDIQGLVARYNPWYLFADGGPESYSNPDVAWSSARNYNDRVLIDANPNAQTGDQDITLHERPFWNSEPYNEGGWRAGILPQTRKVAHEEWNDPYTTALDIWTQYAKGNERDNWAEATKELINQYGHGYVMNYDSSITVTRGMDNLSSNLDNTNIFSMVPISSQQLSDMRTSIVKWMDNGRGPDLRESMYGTMPYTMDYTLKPGWHTDPQKAIAHGQGPDWGYAMSRDQYVYLHMIKNQIAGVAKAGFTGQARMSHLGPFAYPVDQVQWLNKGSSLPFTTEEANGKHYVSIDTSGVTADPIDTIIKIRTKSPVRNYKMTGVKLFSSQTAPNTLRLRAESYLNGYTNVLAPAKLTFKSSNPRVATVGAATGMVRATGDGTATITVTATYDDGVNRPQVMTDTYPVKVRGRAVSAALPLVGVNMLTDGALFWGQFSTDRDVPVTFKGYTEKGGDVDILDASTVTYHYATVDGRRDNPAGKIVVTEIPAGQSPFVVTGNTMRFTRKVATPTMYSYWADVTVDGKTYTSTRNYITLTPDANVVSGITPKVTTDGGHARLLSDGVINDTTGGNLAKWSAPAGDENPSITYDLGKIQDLSRVNVFFNHHMPDADNVTYSNVPKKVKIEYSADGSRWTAGNETNTMSGAGLPTSRNTLAVPRSDTTLYAWEQEGLYYNYPLDPARPSVHARYVRISFPGGGQDGSPIDVLEVRVFSLRDLTALGSLELHPKAGADSRTATIEVKGYSLLGAPVDLRAAEVAITSDNPSVVAVGADKVLSSGGAGKARIDVTAELAGYRAEDHLYVDVDADGRMSFPAFLKQVKLALSDSSIKVNEPVVGTIEGTLSTGEKANLSRAKTEYVLSDDRLAAVPGSNTIVLKNPITSGFRATAKAVVTLDGVAVESDPQTITALGDDVAASATVTVSSVRDRNGVPDGDDQDDRYLGTKATDGNKATSWAAKKADHNPWIKLQFPSPVEIDRVNLVDRGAAVNQIVEGVLEWDGGSKKVTGITWDGQPDNVVTFDAPVKTSWVKFTVDPDNTYDNPSDAECGLAEFGVFEAQKPKTIVELRPVAVDTTIGRLPTLPAQTGAVYSDGTTGSAEVTWEPVTSDMVAESGWFTVRGAVAGTSVKATAVVNVADR</sequence>
<organism evidence="3 4">
    <name type="scientific">Nonomuraea rhodomycinica</name>
    <dbReference type="NCBI Taxonomy" id="1712872"/>
    <lineage>
        <taxon>Bacteria</taxon>
        <taxon>Bacillati</taxon>
        <taxon>Actinomycetota</taxon>
        <taxon>Actinomycetes</taxon>
        <taxon>Streptosporangiales</taxon>
        <taxon>Streptosporangiaceae</taxon>
        <taxon>Nonomuraea</taxon>
    </lineage>
</organism>
<name>A0A7Y6MEZ6_9ACTN</name>
<dbReference type="Gene3D" id="2.60.40.1080">
    <property type="match status" value="1"/>
</dbReference>
<reference evidence="3 4" key="1">
    <citation type="submission" date="2020-06" db="EMBL/GenBank/DDBJ databases">
        <authorList>
            <person name="Chanama M."/>
        </authorList>
    </citation>
    <scope>NUCLEOTIDE SEQUENCE [LARGE SCALE GENOMIC DNA]</scope>
    <source>
        <strain evidence="3 4">TBRC6557</strain>
    </source>
</reference>
<accession>A0A7Y6MEZ6</accession>
<dbReference type="SUPFAM" id="SSF49373">
    <property type="entry name" value="Invasin/intimin cell-adhesion fragments"/>
    <property type="match status" value="1"/>
</dbReference>
<feature type="region of interest" description="Disordered" evidence="1">
    <location>
        <begin position="1347"/>
        <end position="1368"/>
    </location>
</feature>
<dbReference type="EMBL" id="JABWGO010000014">
    <property type="protein sequence ID" value="NUW46098.1"/>
    <property type="molecule type" value="Genomic_DNA"/>
</dbReference>
<dbReference type="Pfam" id="PF02368">
    <property type="entry name" value="Big_2"/>
    <property type="match status" value="1"/>
</dbReference>
<dbReference type="InterPro" id="IPR013783">
    <property type="entry name" value="Ig-like_fold"/>
</dbReference>
<dbReference type="SUPFAM" id="SSF49785">
    <property type="entry name" value="Galactose-binding domain-like"/>
    <property type="match status" value="2"/>
</dbReference>
<dbReference type="InterPro" id="IPR011081">
    <property type="entry name" value="Big_4"/>
</dbReference>
<proteinExistence type="predicted"/>
<dbReference type="PROSITE" id="PS50022">
    <property type="entry name" value="FA58C_3"/>
    <property type="match status" value="1"/>
</dbReference>
<evidence type="ECO:0000259" key="2">
    <source>
        <dbReference type="PROSITE" id="PS50022"/>
    </source>
</evidence>
<dbReference type="InterPro" id="IPR008979">
    <property type="entry name" value="Galactose-bd-like_sf"/>
</dbReference>
<evidence type="ECO:0000313" key="4">
    <source>
        <dbReference type="Proteomes" id="UP000546126"/>
    </source>
</evidence>
<dbReference type="Gene3D" id="2.60.120.260">
    <property type="entry name" value="Galactose-binding domain-like"/>
    <property type="match status" value="2"/>
</dbReference>
<evidence type="ECO:0000313" key="3">
    <source>
        <dbReference type="EMBL" id="NUW46098.1"/>
    </source>
</evidence>
<comment type="caution">
    <text evidence="3">The sequence shown here is derived from an EMBL/GenBank/DDBJ whole genome shotgun (WGS) entry which is preliminary data.</text>
</comment>
<dbReference type="Gene3D" id="2.60.40.10">
    <property type="entry name" value="Immunoglobulins"/>
    <property type="match status" value="1"/>
</dbReference>
<dbReference type="InterPro" id="IPR003343">
    <property type="entry name" value="Big_2"/>
</dbReference>